<dbReference type="PANTHER" id="PTHR46268">
    <property type="entry name" value="STRESS RESPONSE PROTEIN NHAX"/>
    <property type="match status" value="1"/>
</dbReference>
<protein>
    <submittedName>
        <fullName evidence="3">Universal stress protein</fullName>
    </submittedName>
</protein>
<comment type="similarity">
    <text evidence="1">Belongs to the universal stress protein A family.</text>
</comment>
<dbReference type="RefSeq" id="WP_187745308.1">
    <property type="nucleotide sequence ID" value="NZ_CP060828.1"/>
</dbReference>
<dbReference type="InterPro" id="IPR014729">
    <property type="entry name" value="Rossmann-like_a/b/a_fold"/>
</dbReference>
<dbReference type="PANTHER" id="PTHR46268:SF6">
    <property type="entry name" value="UNIVERSAL STRESS PROTEIN UP12"/>
    <property type="match status" value="1"/>
</dbReference>
<evidence type="ECO:0000313" key="3">
    <source>
        <dbReference type="EMBL" id="QNP68266.1"/>
    </source>
</evidence>
<dbReference type="KEGG" id="sroi:IAG44_01460"/>
<evidence type="ECO:0000256" key="1">
    <source>
        <dbReference type="ARBA" id="ARBA00008791"/>
    </source>
</evidence>
<proteinExistence type="inferred from homology"/>
<dbReference type="InterPro" id="IPR006015">
    <property type="entry name" value="Universal_stress_UspA"/>
</dbReference>
<dbReference type="EMBL" id="CP060828">
    <property type="protein sequence ID" value="QNP68266.1"/>
    <property type="molecule type" value="Genomic_DNA"/>
</dbReference>
<feature type="domain" description="UspA" evidence="2">
    <location>
        <begin position="145"/>
        <end position="272"/>
    </location>
</feature>
<evidence type="ECO:0000313" key="4">
    <source>
        <dbReference type="Proteomes" id="UP000516052"/>
    </source>
</evidence>
<accession>A0A7H0I650</accession>
<evidence type="ECO:0000259" key="2">
    <source>
        <dbReference type="Pfam" id="PF00582"/>
    </source>
</evidence>
<dbReference type="SUPFAM" id="SSF52402">
    <property type="entry name" value="Adenine nucleotide alpha hydrolases-like"/>
    <property type="match status" value="2"/>
</dbReference>
<organism evidence="3 4">
    <name type="scientific">Streptomyces roseirectus</name>
    <dbReference type="NCBI Taxonomy" id="2768066"/>
    <lineage>
        <taxon>Bacteria</taxon>
        <taxon>Bacillati</taxon>
        <taxon>Actinomycetota</taxon>
        <taxon>Actinomycetes</taxon>
        <taxon>Kitasatosporales</taxon>
        <taxon>Streptomycetaceae</taxon>
        <taxon>Streptomyces</taxon>
    </lineage>
</organism>
<dbReference type="Proteomes" id="UP000516052">
    <property type="component" value="Chromosome"/>
</dbReference>
<dbReference type="AlphaFoldDB" id="A0A7H0I650"/>
<dbReference type="PRINTS" id="PR01438">
    <property type="entry name" value="UNVRSLSTRESS"/>
</dbReference>
<name>A0A7H0I650_9ACTN</name>
<gene>
    <name evidence="3" type="ORF">IAG44_01460</name>
</gene>
<sequence>MQRVVVVGVDRSLRARDAAGWAAGEAVRRSLPLRVVHVTPPGGPEGADGWPHHPEQAVALVAAELTARHPGLAVECRWPTGVAAHVIGAHAAASDLIVLGLRGEGGRAGLALGSTASAVAATARCPVVLVPSRPGDAEPPRRQSRITAAVDARDPAEGALGFAFDSARLHGAWLHTLHAEAGPGGKRERVAYADRSSRKGRLLAHTVRPWQEKYPDVRVWEDVALCGPVTALADASRGTGLLVLGRRAGARGLGPVADAVARRTRCPLAVVPG</sequence>
<keyword evidence="4" id="KW-1185">Reference proteome</keyword>
<feature type="domain" description="UspA" evidence="2">
    <location>
        <begin position="3"/>
        <end position="131"/>
    </location>
</feature>
<reference evidence="3 4" key="1">
    <citation type="submission" date="2020-08" db="EMBL/GenBank/DDBJ databases">
        <title>A novel species.</title>
        <authorList>
            <person name="Gao J."/>
        </authorList>
    </citation>
    <scope>NUCLEOTIDE SEQUENCE [LARGE SCALE GENOMIC DNA]</scope>
    <source>
        <strain evidence="3 4">CRXT-G-22</strain>
    </source>
</reference>
<dbReference type="Gene3D" id="3.40.50.620">
    <property type="entry name" value="HUPs"/>
    <property type="match status" value="2"/>
</dbReference>
<dbReference type="InterPro" id="IPR006016">
    <property type="entry name" value="UspA"/>
</dbReference>
<dbReference type="Pfam" id="PF00582">
    <property type="entry name" value="Usp"/>
    <property type="match status" value="2"/>
</dbReference>